<feature type="region of interest" description="Disordered" evidence="1">
    <location>
        <begin position="1"/>
        <end position="24"/>
    </location>
</feature>
<evidence type="ECO:0000256" key="1">
    <source>
        <dbReference type="SAM" id="MobiDB-lite"/>
    </source>
</evidence>
<dbReference type="EMBL" id="QYUL01000008">
    <property type="protein sequence ID" value="RJF76455.1"/>
    <property type="molecule type" value="Genomic_DNA"/>
</dbReference>
<sequence>MAQDENERDAIAMDGTDSQADSSGVLPGVARRLKTVGRGIGKVLRWGFPGGGMAFGVVPVPVRPVFAESLVRAMLARGDGRLVRWYTIVLIIAALQALGVGIAFAADAVNIGTLLKSNPDSLAIQWLVNFFGPIPTIGLGGAGGSAGAGGGTVATKALEVLNALCLALGGFWVLYSFVAAVAQTAHEGEPLGRRWSSLWVPIRLPIGVGMLAPVAHGLSVAQLVAIWLAVMGNNVANGVWDRVVDTIATGSAPIAANSIETPVALMRFAARAAACSAAVNASFQNSGPTIRAIPGSKSDTQVVPAGIFTSAKTITTTTTTVSFGVQNDNDTSGISEDACGRLAWTSSRMISSSDGSTVNRSVVVERIDVEAARAHAAAIQTLAQSLLNVGVKIVAQRMSSGLPSGPLLGSWRDLSADITQSITTYKADLSAHLNGALAGADTDLSARFKAEAKKAGWLYAGVWFNDLVAMQGRVAELAKRQPAETTGASLRGVPDSSLPAARAAMAMADYIVNNALGQEASAPDPILVAQMHVGPAEAARGDAMGTLSDSEVEGLLVSKIRKPVADLLTKLSVGSNDPIASLGNLGLVLANVGGAIAIGASIASALPGGGIVTALMGLVNAFASLFFLAGTVLSVVVPMVPWLMWSFGVVGWLCVCLEAVVGATLWALAHLSMEGEGIEGARGSAGYMLLLNLFLRPTLMIIGFLFAVMALNPVVKYVGSGMISQMQSIVPNSLTSIVLLVGYSISFCSVMVSALYTTFGLINQVPDKVLSWIGGDGRGETLHGKEAVGIVGVASKPTDLIGRVSPRHRDPDPKSGGKEADGRNRGNHDLIPK</sequence>
<name>A0A418VJX0_9PROT</name>
<comment type="caution">
    <text evidence="3">The sequence shown here is derived from an EMBL/GenBank/DDBJ whole genome shotgun (WGS) entry which is preliminary data.</text>
</comment>
<keyword evidence="2" id="KW-0812">Transmembrane</keyword>
<keyword evidence="2" id="KW-0472">Membrane</keyword>
<feature type="region of interest" description="Disordered" evidence="1">
    <location>
        <begin position="798"/>
        <end position="833"/>
    </location>
</feature>
<dbReference type="OrthoDB" id="5457650at2"/>
<feature type="transmembrane region" description="Helical" evidence="2">
    <location>
        <begin position="689"/>
        <end position="715"/>
    </location>
</feature>
<feature type="transmembrane region" description="Helical" evidence="2">
    <location>
        <begin position="82"/>
        <end position="106"/>
    </location>
</feature>
<dbReference type="AlphaFoldDB" id="A0A418VJX0"/>
<feature type="transmembrane region" description="Helical" evidence="2">
    <location>
        <begin position="649"/>
        <end position="669"/>
    </location>
</feature>
<feature type="transmembrane region" description="Helical" evidence="2">
    <location>
        <begin position="202"/>
        <end position="230"/>
    </location>
</feature>
<evidence type="ECO:0000256" key="2">
    <source>
        <dbReference type="SAM" id="Phobius"/>
    </source>
</evidence>
<feature type="transmembrane region" description="Helical" evidence="2">
    <location>
        <begin position="612"/>
        <end position="637"/>
    </location>
</feature>
<reference evidence="3 4" key="1">
    <citation type="submission" date="2018-09" db="EMBL/GenBank/DDBJ databases">
        <authorList>
            <person name="Zhu H."/>
        </authorList>
    </citation>
    <scope>NUCLEOTIDE SEQUENCE [LARGE SCALE GENOMIC DNA]</scope>
    <source>
        <strain evidence="3 4">K2W22B-5</strain>
    </source>
</reference>
<dbReference type="Proteomes" id="UP000283458">
    <property type="component" value="Unassembled WGS sequence"/>
</dbReference>
<evidence type="ECO:0000313" key="4">
    <source>
        <dbReference type="Proteomes" id="UP000283458"/>
    </source>
</evidence>
<dbReference type="NCBIfam" id="TIGR04346">
    <property type="entry name" value="DotA_TraY"/>
    <property type="match status" value="1"/>
</dbReference>
<feature type="compositionally biased region" description="Basic and acidic residues" evidence="1">
    <location>
        <begin position="807"/>
        <end position="833"/>
    </location>
</feature>
<organism evidence="3 4">
    <name type="scientific">Azospirillum cavernae</name>
    <dbReference type="NCBI Taxonomy" id="2320860"/>
    <lineage>
        <taxon>Bacteria</taxon>
        <taxon>Pseudomonadati</taxon>
        <taxon>Pseudomonadota</taxon>
        <taxon>Alphaproteobacteria</taxon>
        <taxon>Rhodospirillales</taxon>
        <taxon>Azospirillaceae</taxon>
        <taxon>Azospirillum</taxon>
    </lineage>
</organism>
<protein>
    <recommendedName>
        <fullName evidence="5">DotA/TraY family protein</fullName>
    </recommendedName>
</protein>
<feature type="transmembrane region" description="Helical" evidence="2">
    <location>
        <begin position="126"/>
        <end position="148"/>
    </location>
</feature>
<feature type="transmembrane region" description="Helical" evidence="2">
    <location>
        <begin position="736"/>
        <end position="756"/>
    </location>
</feature>
<evidence type="ECO:0008006" key="5">
    <source>
        <dbReference type="Google" id="ProtNLM"/>
    </source>
</evidence>
<dbReference type="RefSeq" id="WP_119834303.1">
    <property type="nucleotide sequence ID" value="NZ_QYUL01000008.1"/>
</dbReference>
<feature type="transmembrane region" description="Helical" evidence="2">
    <location>
        <begin position="160"/>
        <end position="182"/>
    </location>
</feature>
<keyword evidence="2" id="KW-1133">Transmembrane helix</keyword>
<gene>
    <name evidence="3" type="ORF">D3877_29155</name>
</gene>
<keyword evidence="4" id="KW-1185">Reference proteome</keyword>
<accession>A0A418VJX0</accession>
<feature type="transmembrane region" description="Helical" evidence="2">
    <location>
        <begin position="585"/>
        <end position="606"/>
    </location>
</feature>
<evidence type="ECO:0000313" key="3">
    <source>
        <dbReference type="EMBL" id="RJF76455.1"/>
    </source>
</evidence>
<dbReference type="InterPro" id="IPR027628">
    <property type="entry name" value="DotA_TraY"/>
</dbReference>
<proteinExistence type="predicted"/>